<evidence type="ECO:0000256" key="2">
    <source>
        <dbReference type="ARBA" id="ARBA00005331"/>
    </source>
</evidence>
<proteinExistence type="inferred from homology"/>
<organism evidence="6 7">
    <name type="scientific">Zygosaccharomyces rouxii</name>
    <dbReference type="NCBI Taxonomy" id="4956"/>
    <lineage>
        <taxon>Eukaryota</taxon>
        <taxon>Fungi</taxon>
        <taxon>Dikarya</taxon>
        <taxon>Ascomycota</taxon>
        <taxon>Saccharomycotina</taxon>
        <taxon>Saccharomycetes</taxon>
        <taxon>Saccharomycetales</taxon>
        <taxon>Saccharomycetaceae</taxon>
        <taxon>Zygosaccharomyces</taxon>
    </lineage>
</organism>
<dbReference type="GO" id="GO:0034045">
    <property type="term" value="C:phagophore assembly site membrane"/>
    <property type="evidence" value="ECO:0007669"/>
    <property type="project" value="UniProtKB-SubCell"/>
</dbReference>
<feature type="coiled-coil region" evidence="4">
    <location>
        <begin position="41"/>
        <end position="110"/>
    </location>
</feature>
<evidence type="ECO:0000256" key="4">
    <source>
        <dbReference type="SAM" id="Coils"/>
    </source>
</evidence>
<dbReference type="GO" id="GO:0006914">
    <property type="term" value="P:autophagy"/>
    <property type="evidence" value="ECO:0007669"/>
    <property type="project" value="UniProtKB-KW"/>
</dbReference>
<evidence type="ECO:0000313" key="7">
    <source>
        <dbReference type="Proteomes" id="UP000187013"/>
    </source>
</evidence>
<dbReference type="AlphaFoldDB" id="A0A1Q3A7R6"/>
<dbReference type="Gene3D" id="1.20.5.170">
    <property type="match status" value="1"/>
</dbReference>
<gene>
    <name evidence="6" type="ORF">ZYGR_0AF02350</name>
</gene>
<dbReference type="Proteomes" id="UP000187013">
    <property type="component" value="Unassembled WGS sequence"/>
</dbReference>
<reference evidence="6 7" key="1">
    <citation type="submission" date="2016-08" db="EMBL/GenBank/DDBJ databases">
        <title>Draft genome sequence of allopolyploid Zygosaccharomyces rouxii.</title>
        <authorList>
            <person name="Watanabe J."/>
            <person name="Uehara K."/>
            <person name="Mogi Y."/>
            <person name="Tsukioka Y."/>
        </authorList>
    </citation>
    <scope>NUCLEOTIDE SEQUENCE [LARGE SCALE GENOMIC DNA]</scope>
    <source>
        <strain evidence="6 7">NBRC 110957</strain>
    </source>
</reference>
<evidence type="ECO:0000259" key="5">
    <source>
        <dbReference type="Pfam" id="PF08614"/>
    </source>
</evidence>
<protein>
    <recommendedName>
        <fullName evidence="5">Autophagy-related protein 16 domain-containing protein</fullName>
    </recommendedName>
</protein>
<dbReference type="EMBL" id="BDGX01000032">
    <property type="protein sequence ID" value="GAV51764.1"/>
    <property type="molecule type" value="Genomic_DNA"/>
</dbReference>
<comment type="caution">
    <text evidence="6">The sequence shown here is derived from an EMBL/GenBank/DDBJ whole genome shotgun (WGS) entry which is preliminary data.</text>
</comment>
<dbReference type="OrthoDB" id="8949486at2759"/>
<sequence>MDSGLLRRLQQRDRIESRFQELFIEPKPGPIPRSDGELKSNDTLATTLARLRKELKGKELQIGSLREVINVKNKDFEKLNDEIISLNIENNLLQKRFGELEEEHNKLVKRWLDKVQQDVEKLNANLQ</sequence>
<feature type="domain" description="Autophagy-related protein 16" evidence="5">
    <location>
        <begin position="45"/>
        <end position="123"/>
    </location>
</feature>
<evidence type="ECO:0000256" key="1">
    <source>
        <dbReference type="ARBA" id="ARBA00004623"/>
    </source>
</evidence>
<comment type="similarity">
    <text evidence="2">Belongs to the ATG16 family.</text>
</comment>
<dbReference type="InterPro" id="IPR013923">
    <property type="entry name" value="Autophagy-rel_prot_16_dom"/>
</dbReference>
<dbReference type="CDD" id="cd22887">
    <property type="entry name" value="Atg16_CCD"/>
    <property type="match status" value="1"/>
</dbReference>
<keyword evidence="4" id="KW-0175">Coiled coil</keyword>
<accession>A0A1Q3A7R6</accession>
<evidence type="ECO:0000313" key="6">
    <source>
        <dbReference type="EMBL" id="GAV51764.1"/>
    </source>
</evidence>
<keyword evidence="3" id="KW-0072">Autophagy</keyword>
<comment type="subcellular location">
    <subcellularLocation>
        <location evidence="1">Preautophagosomal structure membrane</location>
        <topology evidence="1">Peripheral membrane protein</topology>
    </subcellularLocation>
</comment>
<dbReference type="Pfam" id="PF08614">
    <property type="entry name" value="ATG16"/>
    <property type="match status" value="1"/>
</dbReference>
<name>A0A1Q3A7R6_ZYGRO</name>
<evidence type="ECO:0000256" key="3">
    <source>
        <dbReference type="ARBA" id="ARBA00023006"/>
    </source>
</evidence>